<reference evidence="6" key="2">
    <citation type="submission" date="2025-08" db="UniProtKB">
        <authorList>
            <consortium name="Ensembl"/>
        </authorList>
    </citation>
    <scope>IDENTIFICATION</scope>
</reference>
<evidence type="ECO:0000313" key="7">
    <source>
        <dbReference type="Proteomes" id="UP000265100"/>
    </source>
</evidence>
<evidence type="ECO:0000259" key="5">
    <source>
        <dbReference type="PROSITE" id="PS51720"/>
    </source>
</evidence>
<evidence type="ECO:0000256" key="4">
    <source>
        <dbReference type="SAM" id="MobiDB-lite"/>
    </source>
</evidence>
<dbReference type="Gene3D" id="3.40.50.300">
    <property type="entry name" value="P-loop containing nucleotide triphosphate hydrolases"/>
    <property type="match status" value="1"/>
</dbReference>
<dbReference type="PANTHER" id="PTHR10903:SF188">
    <property type="entry name" value="GTPASE IMAP FAMILY MEMBER 2-LIKE-RELATED"/>
    <property type="match status" value="1"/>
</dbReference>
<dbReference type="PANTHER" id="PTHR10903">
    <property type="entry name" value="GTPASE, IMAP FAMILY MEMBER-RELATED"/>
    <property type="match status" value="1"/>
</dbReference>
<evidence type="ECO:0000313" key="6">
    <source>
        <dbReference type="Ensembl" id="ENSACLP00000041756.1"/>
    </source>
</evidence>
<reference evidence="6" key="3">
    <citation type="submission" date="2025-09" db="UniProtKB">
        <authorList>
            <consortium name="Ensembl"/>
        </authorList>
    </citation>
    <scope>IDENTIFICATION</scope>
</reference>
<dbReference type="PROSITE" id="PS51720">
    <property type="entry name" value="G_AIG1"/>
    <property type="match status" value="1"/>
</dbReference>
<dbReference type="AlphaFoldDB" id="A0AAX7SGC4"/>
<accession>A0AAX7SGC4</accession>
<evidence type="ECO:0000256" key="2">
    <source>
        <dbReference type="ARBA" id="ARBA00022741"/>
    </source>
</evidence>
<feature type="domain" description="AIG1-type G" evidence="5">
    <location>
        <begin position="44"/>
        <end position="236"/>
    </location>
</feature>
<dbReference type="GeneTree" id="ENSGT01140000282522"/>
<name>A0AAX7SGC4_ASTCA</name>
<dbReference type="InterPro" id="IPR045058">
    <property type="entry name" value="GIMA/IAN/Toc"/>
</dbReference>
<evidence type="ECO:0000256" key="1">
    <source>
        <dbReference type="ARBA" id="ARBA00008535"/>
    </source>
</evidence>
<dbReference type="GO" id="GO:0005525">
    <property type="term" value="F:GTP binding"/>
    <property type="evidence" value="ECO:0007669"/>
    <property type="project" value="UniProtKB-KW"/>
</dbReference>
<dbReference type="InterPro" id="IPR006703">
    <property type="entry name" value="G_AIG1"/>
</dbReference>
<dbReference type="Pfam" id="PF04548">
    <property type="entry name" value="AIG1"/>
    <property type="match status" value="1"/>
</dbReference>
<dbReference type="Proteomes" id="UP000265100">
    <property type="component" value="Chromosome 9"/>
</dbReference>
<dbReference type="InterPro" id="IPR027417">
    <property type="entry name" value="P-loop_NTPase"/>
</dbReference>
<evidence type="ECO:0000256" key="3">
    <source>
        <dbReference type="ARBA" id="ARBA00023134"/>
    </source>
</evidence>
<sequence length="236" mass="26656">MGCRQSSNSRRCEPEQLITTNARPDYGSQTGPYTTEPQAGRRTPAIWNIVLLGMSGSGKSASGNSILREKPFISRPSSKPITSECQVAETKVNDFHVCVIDTPDIFDDDIAPSVRDKHVKKCKQLCESGPCVYVLVMQASRFTDGERNIIEKLEKAFASKVRKQTIILFTRGDDLRQAEMKFEDFLRTCQPELKAIIQKCDNRCVLFENSRQNDSQVQKLLETGMNLIQNQQTLLY</sequence>
<dbReference type="Ensembl" id="ENSACLT00000076273.1">
    <property type="protein sequence ID" value="ENSACLP00000041756.1"/>
    <property type="gene ID" value="ENSACLG00000029286.1"/>
</dbReference>
<proteinExistence type="inferred from homology"/>
<dbReference type="SUPFAM" id="SSF52540">
    <property type="entry name" value="P-loop containing nucleoside triphosphate hydrolases"/>
    <property type="match status" value="1"/>
</dbReference>
<keyword evidence="3" id="KW-0342">GTP-binding</keyword>
<protein>
    <recommendedName>
        <fullName evidence="5">AIG1-type G domain-containing protein</fullName>
    </recommendedName>
</protein>
<feature type="region of interest" description="Disordered" evidence="4">
    <location>
        <begin position="1"/>
        <end position="39"/>
    </location>
</feature>
<keyword evidence="7" id="KW-1185">Reference proteome</keyword>
<feature type="compositionally biased region" description="Polar residues" evidence="4">
    <location>
        <begin position="17"/>
        <end position="37"/>
    </location>
</feature>
<reference evidence="6" key="1">
    <citation type="submission" date="2018-05" db="EMBL/GenBank/DDBJ databases">
        <authorList>
            <person name="Datahose"/>
        </authorList>
    </citation>
    <scope>NUCLEOTIDE SEQUENCE</scope>
</reference>
<comment type="similarity">
    <text evidence="1">Belongs to the TRAFAC class TrmE-Era-EngA-EngB-Septin-like GTPase superfamily. AIG1/Toc34/Toc159-like paraseptin GTPase family. IAN subfamily.</text>
</comment>
<keyword evidence="2" id="KW-0547">Nucleotide-binding</keyword>
<organism evidence="6 7">
    <name type="scientific">Astatotilapia calliptera</name>
    <name type="common">Eastern happy</name>
    <name type="synonym">Chromis callipterus</name>
    <dbReference type="NCBI Taxonomy" id="8154"/>
    <lineage>
        <taxon>Eukaryota</taxon>
        <taxon>Metazoa</taxon>
        <taxon>Chordata</taxon>
        <taxon>Craniata</taxon>
        <taxon>Vertebrata</taxon>
        <taxon>Euteleostomi</taxon>
        <taxon>Actinopterygii</taxon>
        <taxon>Neopterygii</taxon>
        <taxon>Teleostei</taxon>
        <taxon>Neoteleostei</taxon>
        <taxon>Acanthomorphata</taxon>
        <taxon>Ovalentaria</taxon>
        <taxon>Cichlomorphae</taxon>
        <taxon>Cichliformes</taxon>
        <taxon>Cichlidae</taxon>
        <taxon>African cichlids</taxon>
        <taxon>Pseudocrenilabrinae</taxon>
        <taxon>Haplochromini</taxon>
        <taxon>Astatotilapia</taxon>
    </lineage>
</organism>
<dbReference type="FunFam" id="3.40.50.300:FF:000366">
    <property type="entry name" value="GTPase, IMAP family member 2"/>
    <property type="match status" value="1"/>
</dbReference>